<proteinExistence type="inferred from homology"/>
<dbReference type="GO" id="GO:0005886">
    <property type="term" value="C:plasma membrane"/>
    <property type="evidence" value="ECO:0007669"/>
    <property type="project" value="UniProtKB-SubCell"/>
</dbReference>
<evidence type="ECO:0000313" key="8">
    <source>
        <dbReference type="EMBL" id="PTQ53333.1"/>
    </source>
</evidence>
<dbReference type="Proteomes" id="UP000244016">
    <property type="component" value="Unassembled WGS sequence"/>
</dbReference>
<keyword evidence="6 7" id="KW-0066">ATP synthesis</keyword>
<comment type="subcellular location">
    <subcellularLocation>
        <location evidence="7">Cell membrane</location>
        <topology evidence="7">Peripheral membrane protein</topology>
    </subcellularLocation>
    <subcellularLocation>
        <location evidence="1">Membrane</location>
    </subcellularLocation>
</comment>
<comment type="similarity">
    <text evidence="7">Belongs to the ATPase delta chain family.</text>
</comment>
<keyword evidence="3 7" id="KW-0375">Hydrogen ion transport</keyword>
<dbReference type="PANTHER" id="PTHR11910">
    <property type="entry name" value="ATP SYNTHASE DELTA CHAIN"/>
    <property type="match status" value="1"/>
</dbReference>
<dbReference type="InterPro" id="IPR026015">
    <property type="entry name" value="ATP_synth_OSCP/delta_N_sf"/>
</dbReference>
<keyword evidence="4 7" id="KW-0406">Ion transport</keyword>
<dbReference type="NCBIfam" id="TIGR01145">
    <property type="entry name" value="ATP_synt_delta"/>
    <property type="match status" value="1"/>
</dbReference>
<evidence type="ECO:0000256" key="3">
    <source>
        <dbReference type="ARBA" id="ARBA00022781"/>
    </source>
</evidence>
<keyword evidence="7" id="KW-0139">CF(1)</keyword>
<comment type="function">
    <text evidence="7">F(1)F(0) ATP synthase produces ATP from ADP in the presence of a proton or sodium gradient. F-type ATPases consist of two structural domains, F(1) containing the extramembraneous catalytic core and F(0) containing the membrane proton channel, linked together by a central stalk and a peripheral stalk. During catalysis, ATP synthesis in the catalytic domain of F(1) is coupled via a rotary mechanism of the central stalk subunits to proton translocation.</text>
</comment>
<dbReference type="GO" id="GO:0045259">
    <property type="term" value="C:proton-transporting ATP synthase complex"/>
    <property type="evidence" value="ECO:0007669"/>
    <property type="project" value="UniProtKB-KW"/>
</dbReference>
<organism evidence="8 9">
    <name type="scientific">Brockia lithotrophica</name>
    <dbReference type="NCBI Taxonomy" id="933949"/>
    <lineage>
        <taxon>Bacteria</taxon>
        <taxon>Bacillati</taxon>
        <taxon>Bacillota</taxon>
        <taxon>Bacilli</taxon>
        <taxon>Bacillales</taxon>
        <taxon>Bacillales Family X. Incertae Sedis</taxon>
        <taxon>Brockia</taxon>
    </lineage>
</organism>
<comment type="caution">
    <text evidence="8">The sequence shown here is derived from an EMBL/GenBank/DDBJ whole genome shotgun (WGS) entry which is preliminary data.</text>
</comment>
<dbReference type="InterPro" id="IPR000711">
    <property type="entry name" value="ATPase_OSCP/dsu"/>
</dbReference>
<evidence type="ECO:0000256" key="1">
    <source>
        <dbReference type="ARBA" id="ARBA00004370"/>
    </source>
</evidence>
<reference evidence="8 9" key="1">
    <citation type="submission" date="2017-08" db="EMBL/GenBank/DDBJ databases">
        <title>Burning lignite coal seam in the remote Altai Mountains harbors a hydrogen-driven thermophilic microbial community.</title>
        <authorList>
            <person name="Kadnikov V.V."/>
            <person name="Mardanov A.V."/>
            <person name="Ivasenko D."/>
            <person name="Beletsky A.V."/>
            <person name="Karnachuk O.V."/>
            <person name="Ravin N.V."/>
        </authorList>
    </citation>
    <scope>NUCLEOTIDE SEQUENCE [LARGE SCALE GENOMIC DNA]</scope>
    <source>
        <strain evidence="8">AL31</strain>
    </source>
</reference>
<dbReference type="EMBL" id="PEBW01000001">
    <property type="protein sequence ID" value="PTQ53333.1"/>
    <property type="molecule type" value="Genomic_DNA"/>
</dbReference>
<keyword evidence="7" id="KW-1003">Cell membrane</keyword>
<evidence type="ECO:0000256" key="4">
    <source>
        <dbReference type="ARBA" id="ARBA00023065"/>
    </source>
</evidence>
<dbReference type="PRINTS" id="PR00125">
    <property type="entry name" value="ATPASEDELTA"/>
</dbReference>
<comment type="function">
    <text evidence="7">This protein is part of the stalk that links CF(0) to CF(1). It either transmits conformational changes from CF(0) to CF(1) or is implicated in proton conduction.</text>
</comment>
<gene>
    <name evidence="7" type="primary">atpH</name>
    <name evidence="8" type="ORF">BLITH_0413</name>
</gene>
<keyword evidence="2 7" id="KW-0813">Transport</keyword>
<dbReference type="GO" id="GO:0046933">
    <property type="term" value="F:proton-transporting ATP synthase activity, rotational mechanism"/>
    <property type="evidence" value="ECO:0007669"/>
    <property type="project" value="UniProtKB-UniRule"/>
</dbReference>
<keyword evidence="5 7" id="KW-0472">Membrane</keyword>
<name>A0A2T5GAX1_9BACL</name>
<protein>
    <recommendedName>
        <fullName evidence="7">ATP synthase subunit delta</fullName>
    </recommendedName>
    <alternativeName>
        <fullName evidence="7">ATP synthase F(1) sector subunit delta</fullName>
    </alternativeName>
    <alternativeName>
        <fullName evidence="7">F-type ATPase subunit delta</fullName>
        <shortName evidence="7">F-ATPase subunit delta</shortName>
    </alternativeName>
</protein>
<dbReference type="SUPFAM" id="SSF47928">
    <property type="entry name" value="N-terminal domain of the delta subunit of the F1F0-ATP synthase"/>
    <property type="match status" value="1"/>
</dbReference>
<dbReference type="HAMAP" id="MF_01416">
    <property type="entry name" value="ATP_synth_delta_bact"/>
    <property type="match status" value="1"/>
</dbReference>
<evidence type="ECO:0000256" key="6">
    <source>
        <dbReference type="ARBA" id="ARBA00023310"/>
    </source>
</evidence>
<accession>A0A2T5GAX1</accession>
<dbReference type="Gene3D" id="1.10.520.20">
    <property type="entry name" value="N-terminal domain of the delta subunit of the F1F0-ATP synthase"/>
    <property type="match status" value="1"/>
</dbReference>
<evidence type="ECO:0000256" key="2">
    <source>
        <dbReference type="ARBA" id="ARBA00022448"/>
    </source>
</evidence>
<evidence type="ECO:0000256" key="7">
    <source>
        <dbReference type="HAMAP-Rule" id="MF_01416"/>
    </source>
</evidence>
<dbReference type="AlphaFoldDB" id="A0A2T5GAX1"/>
<dbReference type="Pfam" id="PF00213">
    <property type="entry name" value="OSCP"/>
    <property type="match status" value="1"/>
</dbReference>
<evidence type="ECO:0000256" key="5">
    <source>
        <dbReference type="ARBA" id="ARBA00023136"/>
    </source>
</evidence>
<evidence type="ECO:0000313" key="9">
    <source>
        <dbReference type="Proteomes" id="UP000244016"/>
    </source>
</evidence>
<sequence length="187" mass="20713">MRSLERRRIARRYARALVDAAVAAGVFSEVLSALEALVEAIRLDSQLRRALAARSLSPSAKEAALAEALSGSPEMLQGFVRLLVREGRIELLPEVLDAVRAERDRREGVVRGVLELARPEDQEFVPQLQARFASRLGSDLRLEVRHVPEIIAGFRLRAGGILFDGSAAGQLERVRRHLVFGEQSVKE</sequence>